<dbReference type="Proteomes" id="UP000000600">
    <property type="component" value="Unassembled WGS sequence"/>
</dbReference>
<dbReference type="RefSeq" id="XP_001454152.1">
    <property type="nucleotide sequence ID" value="XM_001454115.1"/>
</dbReference>
<dbReference type="HOGENOM" id="CLU_1848960_0_0_1"/>
<keyword evidence="2" id="KW-1185">Reference proteome</keyword>
<accession>A0DUN8</accession>
<dbReference type="OMA" id="RIKQVMN"/>
<evidence type="ECO:0000313" key="2">
    <source>
        <dbReference type="Proteomes" id="UP000000600"/>
    </source>
</evidence>
<dbReference type="OrthoDB" id="285799at2759"/>
<name>A0DUN8_PARTE</name>
<dbReference type="GeneID" id="5039937"/>
<gene>
    <name evidence="1" type="ORF">GSPATT00020427001</name>
</gene>
<proteinExistence type="predicted"/>
<reference evidence="1 2" key="1">
    <citation type="journal article" date="2006" name="Nature">
        <title>Global trends of whole-genome duplications revealed by the ciliate Paramecium tetraurelia.</title>
        <authorList>
            <consortium name="Genoscope"/>
            <person name="Aury J.-M."/>
            <person name="Jaillon O."/>
            <person name="Duret L."/>
            <person name="Noel B."/>
            <person name="Jubin C."/>
            <person name="Porcel B.M."/>
            <person name="Segurens B."/>
            <person name="Daubin V."/>
            <person name="Anthouard V."/>
            <person name="Aiach N."/>
            <person name="Arnaiz O."/>
            <person name="Billaut A."/>
            <person name="Beisson J."/>
            <person name="Blanc I."/>
            <person name="Bouhouche K."/>
            <person name="Camara F."/>
            <person name="Duharcourt S."/>
            <person name="Guigo R."/>
            <person name="Gogendeau D."/>
            <person name="Katinka M."/>
            <person name="Keller A.-M."/>
            <person name="Kissmehl R."/>
            <person name="Klotz C."/>
            <person name="Koll F."/>
            <person name="Le Moue A."/>
            <person name="Lepere C."/>
            <person name="Malinsky S."/>
            <person name="Nowacki M."/>
            <person name="Nowak J.K."/>
            <person name="Plattner H."/>
            <person name="Poulain J."/>
            <person name="Ruiz F."/>
            <person name="Serrano V."/>
            <person name="Zagulski M."/>
            <person name="Dessen P."/>
            <person name="Betermier M."/>
            <person name="Weissenbach J."/>
            <person name="Scarpelli C."/>
            <person name="Schachter V."/>
            <person name="Sperling L."/>
            <person name="Meyer E."/>
            <person name="Cohen J."/>
            <person name="Wincker P."/>
        </authorList>
    </citation>
    <scope>NUCLEOTIDE SEQUENCE [LARGE SCALE GENOMIC DNA]</scope>
    <source>
        <strain evidence="1 2">Stock d4-2</strain>
    </source>
</reference>
<organism evidence="1 2">
    <name type="scientific">Paramecium tetraurelia</name>
    <dbReference type="NCBI Taxonomy" id="5888"/>
    <lineage>
        <taxon>Eukaryota</taxon>
        <taxon>Sar</taxon>
        <taxon>Alveolata</taxon>
        <taxon>Ciliophora</taxon>
        <taxon>Intramacronucleata</taxon>
        <taxon>Oligohymenophorea</taxon>
        <taxon>Peniculida</taxon>
        <taxon>Parameciidae</taxon>
        <taxon>Paramecium</taxon>
    </lineage>
</organism>
<protein>
    <submittedName>
        <fullName evidence="1">Uncharacterized protein</fullName>
    </submittedName>
</protein>
<evidence type="ECO:0000313" key="1">
    <source>
        <dbReference type="EMBL" id="CAK86755.1"/>
    </source>
</evidence>
<dbReference type="AlphaFoldDB" id="A0DUN8"/>
<sequence>MDQFQTCEGKLLYITYNLYKSNRIGIEQKSEIKGKTDKQFIDMLIAKDFRIKQVMNEINNETNIQKIERMLENINPEEYSPRDIDDNLSHTYKQKRPKLFKFQKSNFSKFIEAKANEDTDTFSSNKHLEFRQRLYSSAADSC</sequence>
<dbReference type="EMBL" id="CT868585">
    <property type="protein sequence ID" value="CAK86755.1"/>
    <property type="molecule type" value="Genomic_DNA"/>
</dbReference>
<dbReference type="InParanoid" id="A0DUN8"/>
<dbReference type="KEGG" id="ptm:GSPATT00020427001"/>